<evidence type="ECO:0000313" key="3">
    <source>
        <dbReference type="Proteomes" id="UP001549119"/>
    </source>
</evidence>
<protein>
    <submittedName>
        <fullName evidence="2">Uncharacterized protein</fullName>
    </submittedName>
</protein>
<reference evidence="2 3" key="1">
    <citation type="submission" date="2024-06" db="EMBL/GenBank/DDBJ databases">
        <title>Genomics of switchgrass bacterial isolates.</title>
        <authorList>
            <person name="Shade A."/>
        </authorList>
    </citation>
    <scope>NUCLEOTIDE SEQUENCE [LARGE SCALE GENOMIC DNA]</scope>
    <source>
        <strain evidence="2 3">PvP084</strain>
    </source>
</reference>
<feature type="region of interest" description="Disordered" evidence="1">
    <location>
        <begin position="132"/>
        <end position="154"/>
    </location>
</feature>
<sequence length="154" mass="16323">MPNREHTLIRLLRERGHHLTDPNLWARARAEALATETGMPDDEYPPESIRVLAGLEPRKPGVLIGIEDCYPFEDGPGSGTRVELSVSVLVGTERSTVIVADPLTGRALVRELVHHGRGADVAAAAVEAAIRASLPSDPGGVPGGSSEALGEPRE</sequence>
<proteinExistence type="predicted"/>
<dbReference type="Proteomes" id="UP001549119">
    <property type="component" value="Unassembled WGS sequence"/>
</dbReference>
<dbReference type="EMBL" id="JBEPNW010000002">
    <property type="protein sequence ID" value="MET3866209.1"/>
    <property type="molecule type" value="Genomic_DNA"/>
</dbReference>
<name>A0ABV2NIG3_9HYPH</name>
<keyword evidence="3" id="KW-1185">Reference proteome</keyword>
<evidence type="ECO:0000256" key="1">
    <source>
        <dbReference type="SAM" id="MobiDB-lite"/>
    </source>
</evidence>
<comment type="caution">
    <text evidence="2">The sequence shown here is derived from an EMBL/GenBank/DDBJ whole genome shotgun (WGS) entry which is preliminary data.</text>
</comment>
<gene>
    <name evidence="2" type="ORF">ABIC20_003518</name>
</gene>
<organism evidence="2 3">
    <name type="scientific">Methylobacterium radiotolerans</name>
    <dbReference type="NCBI Taxonomy" id="31998"/>
    <lineage>
        <taxon>Bacteria</taxon>
        <taxon>Pseudomonadati</taxon>
        <taxon>Pseudomonadota</taxon>
        <taxon>Alphaproteobacteria</taxon>
        <taxon>Hyphomicrobiales</taxon>
        <taxon>Methylobacteriaceae</taxon>
        <taxon>Methylobacterium</taxon>
    </lineage>
</organism>
<accession>A0ABV2NIG3</accession>
<dbReference type="RefSeq" id="WP_043074367.1">
    <property type="nucleotide sequence ID" value="NZ_JAZBNP010000001.1"/>
</dbReference>
<evidence type="ECO:0000313" key="2">
    <source>
        <dbReference type="EMBL" id="MET3866209.1"/>
    </source>
</evidence>